<dbReference type="EMBL" id="JAXCGZ010001916">
    <property type="protein sequence ID" value="KAK7085055.1"/>
    <property type="molecule type" value="Genomic_DNA"/>
</dbReference>
<feature type="coiled-coil region" evidence="4">
    <location>
        <begin position="367"/>
        <end position="394"/>
    </location>
</feature>
<name>A0AAN8XVE1_HALRR</name>
<dbReference type="SUPFAM" id="SSF111126">
    <property type="entry name" value="Ligand-binding domain in the NO signalling and Golgi transport"/>
    <property type="match status" value="1"/>
</dbReference>
<dbReference type="Gene3D" id="6.10.250.780">
    <property type="match status" value="1"/>
</dbReference>
<dbReference type="GO" id="GO:0020037">
    <property type="term" value="F:heme binding"/>
    <property type="evidence" value="ECO:0007669"/>
    <property type="project" value="InterPro"/>
</dbReference>
<proteinExistence type="predicted"/>
<keyword evidence="2" id="KW-0547">Nucleotide-binding</keyword>
<evidence type="ECO:0000256" key="3">
    <source>
        <dbReference type="ARBA" id="ARBA00023293"/>
    </source>
</evidence>
<dbReference type="GO" id="GO:0008074">
    <property type="term" value="C:guanylate cyclase complex, soluble"/>
    <property type="evidence" value="ECO:0007669"/>
    <property type="project" value="TreeGrafter"/>
</dbReference>
<dbReference type="GO" id="GO:0070482">
    <property type="term" value="P:response to oxygen levels"/>
    <property type="evidence" value="ECO:0007669"/>
    <property type="project" value="TreeGrafter"/>
</dbReference>
<evidence type="ECO:0000259" key="7">
    <source>
        <dbReference type="Pfam" id="PF07701"/>
    </source>
</evidence>
<dbReference type="InterPro" id="IPR011644">
    <property type="entry name" value="Heme_NO-bd"/>
</dbReference>
<evidence type="ECO:0000313" key="8">
    <source>
        <dbReference type="EMBL" id="KAK7085055.1"/>
    </source>
</evidence>
<reference evidence="8 9" key="1">
    <citation type="submission" date="2023-11" db="EMBL/GenBank/DDBJ databases">
        <title>Halocaridina rubra genome assembly.</title>
        <authorList>
            <person name="Smith C."/>
        </authorList>
    </citation>
    <scope>NUCLEOTIDE SEQUENCE [LARGE SCALE GENOMIC DNA]</scope>
    <source>
        <strain evidence="8">EP-1</strain>
        <tissue evidence="8">Whole</tissue>
    </source>
</reference>
<evidence type="ECO:0000259" key="6">
    <source>
        <dbReference type="Pfam" id="PF07700"/>
    </source>
</evidence>
<keyword evidence="9" id="KW-1185">Reference proteome</keyword>
<dbReference type="InterPro" id="IPR011645">
    <property type="entry name" value="HNOB_dom_associated"/>
</dbReference>
<dbReference type="GO" id="GO:0004383">
    <property type="term" value="F:guanylate cyclase activity"/>
    <property type="evidence" value="ECO:0007669"/>
    <property type="project" value="UniProtKB-EC"/>
</dbReference>
<dbReference type="GO" id="GO:0000166">
    <property type="term" value="F:nucleotide binding"/>
    <property type="evidence" value="ECO:0007669"/>
    <property type="project" value="UniProtKB-KW"/>
</dbReference>
<accession>A0AAN8XVE1</accession>
<gene>
    <name evidence="8" type="ORF">SK128_011393</name>
</gene>
<dbReference type="Gene3D" id="3.90.1520.10">
    <property type="entry name" value="H-NOX domain"/>
    <property type="match status" value="1"/>
</dbReference>
<sequence length="470" mass="54313">MEYGEVMWDRIREHAGCRVTDFNTHQIYSDNLVLQLATSCSELLENGDANDYLRFFGRCFVRFCSHYQYDKMLRVTGRHFCQFLREMDNLHAQMRFGFPKMKSPSMVISEYDCNGAVLQYRSSRTGLSHYLMGQLLQIANDFFELPLNVEILKEEGEDNTQCTTFRLDFDNRGFVEDMIQRNAGFNREPLPTDTFGIGTLFNQFPFGMVLGPELRVNMAGEKILMILGKDILGSLFIDNFIIQRPHIQLSWETVSMFQNVVWEVESRKLPAVPKSNSLIAIEETPPRRGSSQAPWTSERSSLNSSRGLLLKGQMYILKDLKLALFLCMPLLNNLVEMREMGLFLNDLSMHDLSREMVLAGWQHCSRLQIMYNRAEEYSSRLEDAHQRHEEAKARGDDLLYSMLPRQVADVLRQGNDPYATCQTFEEVTVFFAEVKLAAECEGMSAMDAMKTINELYQLLDKVTDQYSVFK</sequence>
<evidence type="ECO:0000256" key="1">
    <source>
        <dbReference type="ARBA" id="ARBA00012202"/>
    </source>
</evidence>
<evidence type="ECO:0000256" key="4">
    <source>
        <dbReference type="SAM" id="Coils"/>
    </source>
</evidence>
<comment type="caution">
    <text evidence="8">The sequence shown here is derived from an EMBL/GenBank/DDBJ whole genome shotgun (WGS) entry which is preliminary data.</text>
</comment>
<feature type="domain" description="Heme NO-binding" evidence="6">
    <location>
        <begin position="2"/>
        <end position="150"/>
    </location>
</feature>
<dbReference type="Proteomes" id="UP001381693">
    <property type="component" value="Unassembled WGS sequence"/>
</dbReference>
<feature type="domain" description="Haem NO binding associated" evidence="7">
    <location>
        <begin position="197"/>
        <end position="411"/>
    </location>
</feature>
<dbReference type="AlphaFoldDB" id="A0AAN8XVE1"/>
<dbReference type="Pfam" id="PF07701">
    <property type="entry name" value="HNOBA"/>
    <property type="match status" value="1"/>
</dbReference>
<keyword evidence="3" id="KW-0141">cGMP biosynthesis</keyword>
<dbReference type="PANTHER" id="PTHR45655:SF5">
    <property type="entry name" value="SOLUBLE GUANYLATE CYCLASE 89DA-RELATED"/>
    <property type="match status" value="1"/>
</dbReference>
<evidence type="ECO:0000256" key="5">
    <source>
        <dbReference type="SAM" id="MobiDB-lite"/>
    </source>
</evidence>
<dbReference type="InterPro" id="IPR024096">
    <property type="entry name" value="NO_sig/Golgi_transp_ligand-bd"/>
</dbReference>
<dbReference type="PANTHER" id="PTHR45655">
    <property type="entry name" value="GUANYLATE CYCLASE SOLUBLE SUBUNIT BETA-2"/>
    <property type="match status" value="1"/>
</dbReference>
<organism evidence="8 9">
    <name type="scientific">Halocaridina rubra</name>
    <name type="common">Hawaiian red shrimp</name>
    <dbReference type="NCBI Taxonomy" id="373956"/>
    <lineage>
        <taxon>Eukaryota</taxon>
        <taxon>Metazoa</taxon>
        <taxon>Ecdysozoa</taxon>
        <taxon>Arthropoda</taxon>
        <taxon>Crustacea</taxon>
        <taxon>Multicrustacea</taxon>
        <taxon>Malacostraca</taxon>
        <taxon>Eumalacostraca</taxon>
        <taxon>Eucarida</taxon>
        <taxon>Decapoda</taxon>
        <taxon>Pleocyemata</taxon>
        <taxon>Caridea</taxon>
        <taxon>Atyoidea</taxon>
        <taxon>Atyidae</taxon>
        <taxon>Halocaridina</taxon>
    </lineage>
</organism>
<protein>
    <recommendedName>
        <fullName evidence="1">guanylate cyclase</fullName>
        <ecNumber evidence="1">4.6.1.2</ecNumber>
    </recommendedName>
</protein>
<dbReference type="InterPro" id="IPR038158">
    <property type="entry name" value="H-NOX_domain_sf"/>
</dbReference>
<keyword evidence="4" id="KW-0175">Coiled coil</keyword>
<dbReference type="GO" id="GO:0019934">
    <property type="term" value="P:cGMP-mediated signaling"/>
    <property type="evidence" value="ECO:0007669"/>
    <property type="project" value="TreeGrafter"/>
</dbReference>
<dbReference type="Gene3D" id="3.30.450.260">
    <property type="entry name" value="Haem NO binding associated domain"/>
    <property type="match status" value="1"/>
</dbReference>
<dbReference type="EC" id="4.6.1.2" evidence="1"/>
<dbReference type="InterPro" id="IPR042463">
    <property type="entry name" value="HNOB_dom_associated_sf"/>
</dbReference>
<evidence type="ECO:0000313" key="9">
    <source>
        <dbReference type="Proteomes" id="UP001381693"/>
    </source>
</evidence>
<feature type="non-terminal residue" evidence="8">
    <location>
        <position position="470"/>
    </location>
</feature>
<evidence type="ECO:0000256" key="2">
    <source>
        <dbReference type="ARBA" id="ARBA00022741"/>
    </source>
</evidence>
<dbReference type="Pfam" id="PF07700">
    <property type="entry name" value="HNOB"/>
    <property type="match status" value="1"/>
</dbReference>
<feature type="region of interest" description="Disordered" evidence="5">
    <location>
        <begin position="280"/>
        <end position="299"/>
    </location>
</feature>